<dbReference type="InterPro" id="IPR036937">
    <property type="entry name" value="Adhesion_dom_fimbrial_sf"/>
</dbReference>
<gene>
    <name evidence="3" type="ORF">DY940_03705</name>
</gene>
<feature type="domain" description="Fimbrial-type adhesion" evidence="2">
    <location>
        <begin position="188"/>
        <end position="335"/>
    </location>
</feature>
<proteinExistence type="predicted"/>
<dbReference type="Proteomes" id="UP000276985">
    <property type="component" value="Unassembled WGS sequence"/>
</dbReference>
<name>A0ABD7K903_PSEAI</name>
<comment type="caution">
    <text evidence="3">The sequence shown here is derived from an EMBL/GenBank/DDBJ whole genome shotgun (WGS) entry which is preliminary data.</text>
</comment>
<dbReference type="AlphaFoldDB" id="A0ABD7K903"/>
<dbReference type="RefSeq" id="WP_003157363.1">
    <property type="nucleotide sequence ID" value="NZ_LFXS01000001.1"/>
</dbReference>
<dbReference type="InterPro" id="IPR000259">
    <property type="entry name" value="Adhesion_dom_fimbrial"/>
</dbReference>
<organism evidence="3 4">
    <name type="scientific">Pseudomonas aeruginosa</name>
    <dbReference type="NCBI Taxonomy" id="287"/>
    <lineage>
        <taxon>Bacteria</taxon>
        <taxon>Pseudomonadati</taxon>
        <taxon>Pseudomonadota</taxon>
        <taxon>Gammaproteobacteria</taxon>
        <taxon>Pseudomonadales</taxon>
        <taxon>Pseudomonadaceae</taxon>
        <taxon>Pseudomonas</taxon>
    </lineage>
</organism>
<keyword evidence="1" id="KW-0732">Signal</keyword>
<feature type="chain" id="PRO_5044866240" evidence="1">
    <location>
        <begin position="23"/>
        <end position="335"/>
    </location>
</feature>
<dbReference type="InterPro" id="IPR008966">
    <property type="entry name" value="Adhesion_dom_sf"/>
</dbReference>
<evidence type="ECO:0000313" key="4">
    <source>
        <dbReference type="Proteomes" id="UP000276985"/>
    </source>
</evidence>
<protein>
    <submittedName>
        <fullName evidence="3">Fimbrial protein</fullName>
    </submittedName>
</protein>
<dbReference type="SUPFAM" id="SSF49401">
    <property type="entry name" value="Bacterial adhesins"/>
    <property type="match status" value="1"/>
</dbReference>
<evidence type="ECO:0000259" key="2">
    <source>
        <dbReference type="Pfam" id="PF00419"/>
    </source>
</evidence>
<reference evidence="3 4" key="1">
    <citation type="submission" date="2018-12" db="EMBL/GenBank/DDBJ databases">
        <title>Pseudomonas aeruginosa Diversity Panel.</title>
        <authorList>
            <person name="Snesrud E."/>
            <person name="Mcgann P."/>
        </authorList>
    </citation>
    <scope>NUCLEOTIDE SEQUENCE [LARGE SCALE GENOMIC DNA]</scope>
    <source>
        <strain evidence="3 4">MRSN6241</strain>
    </source>
</reference>
<dbReference type="Gene3D" id="2.60.40.1090">
    <property type="entry name" value="Fimbrial-type adhesion domain"/>
    <property type="match status" value="1"/>
</dbReference>
<dbReference type="Pfam" id="PF00419">
    <property type="entry name" value="Fimbrial"/>
    <property type="match status" value="1"/>
</dbReference>
<sequence length="335" mass="36486">MNTLAKLIGLSLLLLLSQKSFALACLKDNSTSTDSIALETTIAVPNVLPKGTVLWRSSNYSISMTCWQDGGYYGSEYAYFWVSPLDPGHQQLGPDLQLGVHLNGQDLLCESSSQCKFVIPEFYFQGGCSNPAGCPYWSQTHTLNFNFFVAKASPPSAGKDGPLTGVSNYAAFQLDGVNQLNPNPTRNFRMYVTGLNRLRYIACSSKLSVSPKTIDFKSIQSLHAEAGKVIKDVPFQIIATKDCNSAYGLGAVLTPIGATLSGNDTTLVPNDNPSVGITLFNENRSVVPFRKEFLLVEHSTAQSVVKNFFAQLKWMTSQPTLGKFSAAAAIDIYYK</sequence>
<feature type="signal peptide" evidence="1">
    <location>
        <begin position="1"/>
        <end position="22"/>
    </location>
</feature>
<evidence type="ECO:0000256" key="1">
    <source>
        <dbReference type="SAM" id="SignalP"/>
    </source>
</evidence>
<dbReference type="EMBL" id="RXTL01000005">
    <property type="protein sequence ID" value="RTS51920.1"/>
    <property type="molecule type" value="Genomic_DNA"/>
</dbReference>
<accession>A0ABD7K903</accession>
<evidence type="ECO:0000313" key="3">
    <source>
        <dbReference type="EMBL" id="RTS51920.1"/>
    </source>
</evidence>